<evidence type="ECO:0000256" key="1">
    <source>
        <dbReference type="SAM" id="Phobius"/>
    </source>
</evidence>
<name>A0A1G2CXA3_9BACT</name>
<feature type="transmembrane region" description="Helical" evidence="1">
    <location>
        <begin position="20"/>
        <end position="38"/>
    </location>
</feature>
<comment type="caution">
    <text evidence="2">The sequence shown here is derived from an EMBL/GenBank/DDBJ whole genome shotgun (WGS) entry which is preliminary data.</text>
</comment>
<feature type="transmembrane region" description="Helical" evidence="1">
    <location>
        <begin position="44"/>
        <end position="69"/>
    </location>
</feature>
<organism evidence="2 3">
    <name type="scientific">Candidatus Lloydbacteria bacterium RIFCSPHIGHO2_01_FULL_49_22</name>
    <dbReference type="NCBI Taxonomy" id="1798658"/>
    <lineage>
        <taxon>Bacteria</taxon>
        <taxon>Candidatus Lloydiibacteriota</taxon>
    </lineage>
</organism>
<evidence type="ECO:0000313" key="3">
    <source>
        <dbReference type="Proteomes" id="UP000177122"/>
    </source>
</evidence>
<accession>A0A1G2CXA3</accession>
<dbReference type="EMBL" id="MHLI01000015">
    <property type="protein sequence ID" value="OGZ05271.1"/>
    <property type="molecule type" value="Genomic_DNA"/>
</dbReference>
<keyword evidence="1" id="KW-1133">Transmembrane helix</keyword>
<proteinExistence type="predicted"/>
<keyword evidence="1" id="KW-0812">Transmembrane</keyword>
<dbReference type="AlphaFoldDB" id="A0A1G2CXA3"/>
<keyword evidence="1" id="KW-0472">Membrane</keyword>
<protein>
    <submittedName>
        <fullName evidence="2">Uncharacterized protein</fullName>
    </submittedName>
</protein>
<dbReference type="Proteomes" id="UP000177122">
    <property type="component" value="Unassembled WGS sequence"/>
</dbReference>
<sequence>MLSQDCNNGWTNMNRTWKAFLASIFLGILIGIGIYMLTGNMQATLFLGVGIWGVAYFICVGITSMAASLSKIRSLIEKQCSKYQSCQCKNDAKPD</sequence>
<reference evidence="2 3" key="1">
    <citation type="journal article" date="2016" name="Nat. Commun.">
        <title>Thousands of microbial genomes shed light on interconnected biogeochemical processes in an aquifer system.</title>
        <authorList>
            <person name="Anantharaman K."/>
            <person name="Brown C.T."/>
            <person name="Hug L.A."/>
            <person name="Sharon I."/>
            <person name="Castelle C.J."/>
            <person name="Probst A.J."/>
            <person name="Thomas B.C."/>
            <person name="Singh A."/>
            <person name="Wilkins M.J."/>
            <person name="Karaoz U."/>
            <person name="Brodie E.L."/>
            <person name="Williams K.H."/>
            <person name="Hubbard S.S."/>
            <person name="Banfield J.F."/>
        </authorList>
    </citation>
    <scope>NUCLEOTIDE SEQUENCE [LARGE SCALE GENOMIC DNA]</scope>
</reference>
<evidence type="ECO:0000313" key="2">
    <source>
        <dbReference type="EMBL" id="OGZ05271.1"/>
    </source>
</evidence>
<gene>
    <name evidence="2" type="ORF">A2845_03090</name>
</gene>